<dbReference type="EMBL" id="JBEPLW010000001">
    <property type="protein sequence ID" value="MET3574437.1"/>
    <property type="molecule type" value="Genomic_DNA"/>
</dbReference>
<evidence type="ECO:0000313" key="2">
    <source>
        <dbReference type="Proteomes" id="UP001549099"/>
    </source>
</evidence>
<keyword evidence="2" id="KW-1185">Reference proteome</keyword>
<accession>A0ABV2G817</accession>
<protein>
    <submittedName>
        <fullName evidence="1">Uncharacterized protein</fullName>
    </submittedName>
</protein>
<evidence type="ECO:0000313" key="1">
    <source>
        <dbReference type="EMBL" id="MET3574437.1"/>
    </source>
</evidence>
<reference evidence="1 2" key="1">
    <citation type="submission" date="2024-06" db="EMBL/GenBank/DDBJ databases">
        <title>Genomic Encyclopedia of Type Strains, Phase IV (KMG-IV): sequencing the most valuable type-strain genomes for metagenomic binning, comparative biology and taxonomic classification.</title>
        <authorList>
            <person name="Goeker M."/>
        </authorList>
    </citation>
    <scope>NUCLEOTIDE SEQUENCE [LARGE SCALE GENOMIC DNA]</scope>
    <source>
        <strain evidence="1 2">DSM 26128</strain>
    </source>
</reference>
<comment type="caution">
    <text evidence="1">The sequence shown here is derived from an EMBL/GenBank/DDBJ whole genome shotgun (WGS) entry which is preliminary data.</text>
</comment>
<dbReference type="Proteomes" id="UP001549099">
    <property type="component" value="Unassembled WGS sequence"/>
</dbReference>
<sequence>MTAGRLGLAVFKTIHFDLEHSISTQPPVQGAAFFAFPLSGGPNLV</sequence>
<gene>
    <name evidence="1" type="ORF">ABID49_000313</name>
</gene>
<proteinExistence type="predicted"/>
<organism evidence="1 2">
    <name type="scientific">Bhargavaea ullalensis</name>
    <dbReference type="NCBI Taxonomy" id="1265685"/>
    <lineage>
        <taxon>Bacteria</taxon>
        <taxon>Bacillati</taxon>
        <taxon>Bacillota</taxon>
        <taxon>Bacilli</taxon>
        <taxon>Bacillales</taxon>
        <taxon>Caryophanaceae</taxon>
        <taxon>Bhargavaea</taxon>
    </lineage>
</organism>
<name>A0ABV2G817_9BACL</name>